<dbReference type="InterPro" id="IPR029044">
    <property type="entry name" value="Nucleotide-diphossugar_trans"/>
</dbReference>
<comment type="caution">
    <text evidence="2">The sequence shown here is derived from an EMBL/GenBank/DDBJ whole genome shotgun (WGS) entry which is preliminary data.</text>
</comment>
<dbReference type="Pfam" id="PF00535">
    <property type="entry name" value="Glycos_transf_2"/>
    <property type="match status" value="1"/>
</dbReference>
<dbReference type="SUPFAM" id="SSF53448">
    <property type="entry name" value="Nucleotide-diphospho-sugar transferases"/>
    <property type="match status" value="1"/>
</dbReference>
<gene>
    <name evidence="2" type="ORF">UX31_C0008G0023</name>
</gene>
<organism evidence="2 3">
    <name type="scientific">Candidatus Nomurabacteria bacterium GW2011_GWA1_46_11</name>
    <dbReference type="NCBI Taxonomy" id="1618732"/>
    <lineage>
        <taxon>Bacteria</taxon>
        <taxon>Candidatus Nomuraibacteriota</taxon>
    </lineage>
</organism>
<evidence type="ECO:0000313" key="2">
    <source>
        <dbReference type="EMBL" id="KKU21981.1"/>
    </source>
</evidence>
<dbReference type="AlphaFoldDB" id="A0A0G1NNG0"/>
<proteinExistence type="predicted"/>
<feature type="domain" description="Glycosyltransferase 2-like" evidence="1">
    <location>
        <begin position="8"/>
        <end position="132"/>
    </location>
</feature>
<reference evidence="2 3" key="1">
    <citation type="journal article" date="2015" name="Nature">
        <title>rRNA introns, odd ribosomes, and small enigmatic genomes across a large radiation of phyla.</title>
        <authorList>
            <person name="Brown C.T."/>
            <person name="Hug L.A."/>
            <person name="Thomas B.C."/>
            <person name="Sharon I."/>
            <person name="Castelle C.J."/>
            <person name="Singh A."/>
            <person name="Wilkins M.J."/>
            <person name="Williams K.H."/>
            <person name="Banfield J.F."/>
        </authorList>
    </citation>
    <scope>NUCLEOTIDE SEQUENCE [LARGE SCALE GENOMIC DNA]</scope>
</reference>
<dbReference type="Proteomes" id="UP000034107">
    <property type="component" value="Unassembled WGS sequence"/>
</dbReference>
<dbReference type="InterPro" id="IPR001173">
    <property type="entry name" value="Glyco_trans_2-like"/>
</dbReference>
<evidence type="ECO:0000313" key="3">
    <source>
        <dbReference type="Proteomes" id="UP000034107"/>
    </source>
</evidence>
<name>A0A0G1NNG0_9BACT</name>
<dbReference type="EMBL" id="LCLS01000008">
    <property type="protein sequence ID" value="KKU21981.1"/>
    <property type="molecule type" value="Genomic_DNA"/>
</dbReference>
<dbReference type="CDD" id="cd04179">
    <property type="entry name" value="DPM_DPG-synthase_like"/>
    <property type="match status" value="1"/>
</dbReference>
<protein>
    <recommendedName>
        <fullName evidence="1">Glycosyltransferase 2-like domain-containing protein</fullName>
    </recommendedName>
</protein>
<dbReference type="InterPro" id="IPR050256">
    <property type="entry name" value="Glycosyltransferase_2"/>
</dbReference>
<dbReference type="Gene3D" id="3.90.550.10">
    <property type="entry name" value="Spore Coat Polysaccharide Biosynthesis Protein SpsA, Chain A"/>
    <property type="match status" value="1"/>
</dbReference>
<sequence>MKRRQKISVVIPAKNEEKTIVWIVKGSRRYSDEVIVVDGHSKDRTRQLAQKAGAKVLVDHGRGKGDGLRVGIGKAKGDVLVFIDADGSSKPGDIPKVLRPIISGEADHVHGSRTLGGSDELSGDWNKVARIIGSQIITQGINWRFGVHLTDSQYGFRAIKTSVARALNLKENITTIEQEMIIKSLHRGFRLVEVPIHEYRRKYGLSVISLRRVSWQYVLSWLRYLLFKN</sequence>
<dbReference type="PANTHER" id="PTHR48090:SF7">
    <property type="entry name" value="RFBJ PROTEIN"/>
    <property type="match status" value="1"/>
</dbReference>
<evidence type="ECO:0000259" key="1">
    <source>
        <dbReference type="Pfam" id="PF00535"/>
    </source>
</evidence>
<accession>A0A0G1NNG0</accession>
<dbReference type="PANTHER" id="PTHR48090">
    <property type="entry name" value="UNDECAPRENYL-PHOSPHATE 4-DEOXY-4-FORMAMIDO-L-ARABINOSE TRANSFERASE-RELATED"/>
    <property type="match status" value="1"/>
</dbReference>